<keyword evidence="2" id="KW-0378">Hydrolase</keyword>
<reference evidence="4 5" key="1">
    <citation type="submission" date="2019-09" db="EMBL/GenBank/DDBJ databases">
        <title>Draft genome sequence of Ginsengibacter sp. BR5-29.</title>
        <authorList>
            <person name="Im W.-T."/>
        </authorList>
    </citation>
    <scope>NUCLEOTIDE SEQUENCE [LARGE SCALE GENOMIC DNA]</scope>
    <source>
        <strain evidence="4 5">BR5-29</strain>
    </source>
</reference>
<comment type="similarity">
    <text evidence="1">Belongs to the peptidase S13 family.</text>
</comment>
<feature type="signal peptide" evidence="3">
    <location>
        <begin position="1"/>
        <end position="18"/>
    </location>
</feature>
<dbReference type="PRINTS" id="PR00922">
    <property type="entry name" value="DADACBPTASE3"/>
</dbReference>
<evidence type="ECO:0000256" key="3">
    <source>
        <dbReference type="SAM" id="SignalP"/>
    </source>
</evidence>
<dbReference type="RefSeq" id="WP_150414626.1">
    <property type="nucleotide sequence ID" value="NZ_VYQF01000002.1"/>
</dbReference>
<name>A0A5J5IKJ6_9BACT</name>
<accession>A0A5J5IKJ6</accession>
<evidence type="ECO:0000313" key="5">
    <source>
        <dbReference type="Proteomes" id="UP000326903"/>
    </source>
</evidence>
<dbReference type="Pfam" id="PF02113">
    <property type="entry name" value="Peptidase_S13"/>
    <property type="match status" value="1"/>
</dbReference>
<dbReference type="SUPFAM" id="SSF56601">
    <property type="entry name" value="beta-lactamase/transpeptidase-like"/>
    <property type="match status" value="1"/>
</dbReference>
<keyword evidence="3" id="KW-0732">Signal</keyword>
<evidence type="ECO:0000256" key="2">
    <source>
        <dbReference type="ARBA" id="ARBA00022801"/>
    </source>
</evidence>
<organism evidence="4 5">
    <name type="scientific">Ginsengibacter hankyongi</name>
    <dbReference type="NCBI Taxonomy" id="2607284"/>
    <lineage>
        <taxon>Bacteria</taxon>
        <taxon>Pseudomonadati</taxon>
        <taxon>Bacteroidota</taxon>
        <taxon>Chitinophagia</taxon>
        <taxon>Chitinophagales</taxon>
        <taxon>Chitinophagaceae</taxon>
        <taxon>Ginsengibacter</taxon>
    </lineage>
</organism>
<sequence length="435" mass="49555">MKMILKLSTVLISITMFACTASYKIKKAAKKDILQNKTFTSAHTGISIYEPATGKYWYNYQGNKYFVPASNTKLFTCYAAIKYLGDSITGLKYKETDDTLFIMPVGDPTFLGSDFVNQPVYDFLKNTNKVIVLNTSLWKENRWGNGWAWNDYNDDYAAERSVMPVYENLATFSNDSKGITVSPSYFSNKIIYQTNTWENWSTSVERDIASNTFLVSKNGNLRKPLVVPFYTGADSTLIDILKDTLHKNVYMNYTTDNNVNNWQELKSQATDSLLKITMHRSDNFFAEQSLLMISAKLLNEMNDEKIIDTLLKTDYKDLPQKPHWVDGSGLSHYNLFSPKDFVTLLNKMKNDFGMDRIKKILPTGGTGTISNYYRQDSGFIFAKTGSLSGVIALSGFLYTKKNKLVIFSVLVNNYHANGNVRKAIEKFIEEVRNKN</sequence>
<dbReference type="GO" id="GO:0000270">
    <property type="term" value="P:peptidoglycan metabolic process"/>
    <property type="evidence" value="ECO:0007669"/>
    <property type="project" value="TreeGrafter"/>
</dbReference>
<dbReference type="PROSITE" id="PS51257">
    <property type="entry name" value="PROKAR_LIPOPROTEIN"/>
    <property type="match status" value="1"/>
</dbReference>
<dbReference type="EMBL" id="VYQF01000002">
    <property type="protein sequence ID" value="KAA9039217.1"/>
    <property type="molecule type" value="Genomic_DNA"/>
</dbReference>
<proteinExistence type="inferred from homology"/>
<keyword evidence="5" id="KW-1185">Reference proteome</keyword>
<dbReference type="PANTHER" id="PTHR30023">
    <property type="entry name" value="D-ALANYL-D-ALANINE CARBOXYPEPTIDASE"/>
    <property type="match status" value="1"/>
</dbReference>
<dbReference type="GO" id="GO:0006508">
    <property type="term" value="P:proteolysis"/>
    <property type="evidence" value="ECO:0007669"/>
    <property type="project" value="InterPro"/>
</dbReference>
<dbReference type="Proteomes" id="UP000326903">
    <property type="component" value="Unassembled WGS sequence"/>
</dbReference>
<dbReference type="Gene3D" id="3.40.710.10">
    <property type="entry name" value="DD-peptidase/beta-lactamase superfamily"/>
    <property type="match status" value="2"/>
</dbReference>
<feature type="chain" id="PRO_5023869258" description="D-alanyl-D-alanine carboxypeptidase / D-alanyl-D-alanine-endopeptidase (Penicillin-binding protein 4)" evidence="3">
    <location>
        <begin position="19"/>
        <end position="435"/>
    </location>
</feature>
<comment type="caution">
    <text evidence="4">The sequence shown here is derived from an EMBL/GenBank/DDBJ whole genome shotgun (WGS) entry which is preliminary data.</text>
</comment>
<evidence type="ECO:0000256" key="1">
    <source>
        <dbReference type="ARBA" id="ARBA00006096"/>
    </source>
</evidence>
<evidence type="ECO:0008006" key="6">
    <source>
        <dbReference type="Google" id="ProtNLM"/>
    </source>
</evidence>
<dbReference type="AlphaFoldDB" id="A0A5J5IKJ6"/>
<gene>
    <name evidence="4" type="ORF">FW778_10310</name>
</gene>
<protein>
    <recommendedName>
        <fullName evidence="6">D-alanyl-D-alanine carboxypeptidase / D-alanyl-D-alanine-endopeptidase (Penicillin-binding protein 4)</fullName>
    </recommendedName>
</protein>
<dbReference type="PANTHER" id="PTHR30023:SF0">
    <property type="entry name" value="PENICILLIN-SENSITIVE CARBOXYPEPTIDASE A"/>
    <property type="match status" value="1"/>
</dbReference>
<evidence type="ECO:0000313" key="4">
    <source>
        <dbReference type="EMBL" id="KAA9039217.1"/>
    </source>
</evidence>
<dbReference type="InterPro" id="IPR000667">
    <property type="entry name" value="Peptidase_S13"/>
</dbReference>
<dbReference type="InterPro" id="IPR012338">
    <property type="entry name" value="Beta-lactam/transpept-like"/>
</dbReference>
<dbReference type="GO" id="GO:0004185">
    <property type="term" value="F:serine-type carboxypeptidase activity"/>
    <property type="evidence" value="ECO:0007669"/>
    <property type="project" value="InterPro"/>
</dbReference>